<evidence type="ECO:0000256" key="5">
    <source>
        <dbReference type="ARBA" id="ARBA00041575"/>
    </source>
</evidence>
<dbReference type="EnsemblMetazoa" id="HelroT189774">
    <property type="protein sequence ID" value="HelroP189774"/>
    <property type="gene ID" value="HelroG189774"/>
</dbReference>
<evidence type="ECO:0000256" key="4">
    <source>
        <dbReference type="ARBA" id="ARBA00040925"/>
    </source>
</evidence>
<feature type="domain" description="UBX" evidence="8">
    <location>
        <begin position="338"/>
        <end position="416"/>
    </location>
</feature>
<feature type="region of interest" description="Disordered" evidence="7">
    <location>
        <begin position="478"/>
        <end position="560"/>
    </location>
</feature>
<dbReference type="CDD" id="cd16117">
    <property type="entry name" value="UBX_UBXN4"/>
    <property type="match status" value="1"/>
</dbReference>
<evidence type="ECO:0000313" key="9">
    <source>
        <dbReference type="EMBL" id="ESN91698.1"/>
    </source>
</evidence>
<accession>T1FRD2</accession>
<dbReference type="GO" id="GO:0036503">
    <property type="term" value="P:ERAD pathway"/>
    <property type="evidence" value="ECO:0000318"/>
    <property type="project" value="GO_Central"/>
</dbReference>
<feature type="compositionally biased region" description="Basic and acidic residues" evidence="7">
    <location>
        <begin position="209"/>
        <end position="219"/>
    </location>
</feature>
<protein>
    <recommendedName>
        <fullName evidence="4">UBX domain-containing protein 4</fullName>
    </recommendedName>
    <alternativeName>
        <fullName evidence="5">UBX domain-containing protein 2</fullName>
    </alternativeName>
</protein>
<dbReference type="Gene3D" id="3.10.20.90">
    <property type="entry name" value="Phosphatidylinositol 3-kinase Catalytic Subunit, Chain A, domain 1"/>
    <property type="match status" value="1"/>
</dbReference>
<dbReference type="InterPro" id="IPR001012">
    <property type="entry name" value="UBX_dom"/>
</dbReference>
<feature type="region of interest" description="Disordered" evidence="7">
    <location>
        <begin position="306"/>
        <end position="330"/>
    </location>
</feature>
<dbReference type="InterPro" id="IPR029071">
    <property type="entry name" value="Ubiquitin-like_domsf"/>
</dbReference>
<dbReference type="FunCoup" id="T1FRD2">
    <property type="interactions" value="923"/>
</dbReference>
<dbReference type="RefSeq" id="XP_009030519.1">
    <property type="nucleotide sequence ID" value="XM_009032271.1"/>
</dbReference>
<evidence type="ECO:0000313" key="11">
    <source>
        <dbReference type="Proteomes" id="UP000015101"/>
    </source>
</evidence>
<dbReference type="GO" id="GO:0005783">
    <property type="term" value="C:endoplasmic reticulum"/>
    <property type="evidence" value="ECO:0000318"/>
    <property type="project" value="GO_Central"/>
</dbReference>
<sequence>MQWYTGNITEAISLCKSQNSLFIVLVEAAAEDESAGSVWNDPEVQKLFADNNQYVALKLKSDSELAKQFTQIYPVFIHPTLYFIGRHGQPLEVKVGPLNATNLAQSARRAFDLHDVSLHPMTAPTTSSTTSTSTVLPSMSTATNTSNQPSSTDATTTNSNTATAAVTATTTVTSSSTTTSTKAVESTSSPVGTILVDEAVGGNESSSLEGKKDEHLTLEEKTEKTKLLIAEKQAAKAKLEAEKERQKELERRKLGQDLNKLKDLKSEMERKELEKELKGRKEADRLAREQIRRQLQLDREDRARKYYNEKEEETNQQIQKENEKTAAEKEKLERERVAKLTVARIQFRFPDGSSKVQQFNSSELLSVAHSFALQSMPGSVKNVSLSTIHPRKLFQAEDYDQTFLHHNLAPSAVLVVLPTTSASSFVSSSSSQRTTAVAGSGSGNFIYHVWIQIVSFLQYLLSFLLPFSSSSTTTTTTPVVVDGGGGGSSTHTAHHPPTTVHSEPLSSSSSSPVAYGGARPKTTNTDGLKKRKEGNIHRLTAADEEDDEQATWNGNSTQQM</sequence>
<evidence type="ECO:0000256" key="2">
    <source>
        <dbReference type="ARBA" id="ARBA00023230"/>
    </source>
</evidence>
<dbReference type="AlphaFoldDB" id="T1FRD2"/>
<gene>
    <name evidence="10" type="primary">20211379</name>
    <name evidence="9" type="ORF">HELRODRAFT_189774</name>
</gene>
<evidence type="ECO:0000256" key="6">
    <source>
        <dbReference type="ARBA" id="ARBA00046062"/>
    </source>
</evidence>
<dbReference type="eggNOG" id="KOG2507">
    <property type="taxonomic scope" value="Eukaryota"/>
</dbReference>
<dbReference type="OrthoDB" id="2445133at2759"/>
<feature type="region of interest" description="Disordered" evidence="7">
    <location>
        <begin position="121"/>
        <end position="219"/>
    </location>
</feature>
<dbReference type="EMBL" id="KB097700">
    <property type="protein sequence ID" value="ESN91698.1"/>
    <property type="molecule type" value="Genomic_DNA"/>
</dbReference>
<dbReference type="GeneID" id="20211379"/>
<dbReference type="SUPFAM" id="SSF54236">
    <property type="entry name" value="Ubiquitin-like"/>
    <property type="match status" value="1"/>
</dbReference>
<feature type="compositionally biased region" description="Basic and acidic residues" evidence="7">
    <location>
        <begin position="320"/>
        <end position="330"/>
    </location>
</feature>
<proteinExistence type="predicted"/>
<comment type="subunit">
    <text evidence="3">Directly interacts with VCP. Interacts with UBQLN1. Forms a complex with VCP and UBQLN1.</text>
</comment>
<dbReference type="EMBL" id="AMQM01002168">
    <property type="status" value="NOT_ANNOTATED_CDS"/>
    <property type="molecule type" value="Genomic_DNA"/>
</dbReference>
<evidence type="ECO:0000313" key="10">
    <source>
        <dbReference type="EnsemblMetazoa" id="HelroP189774"/>
    </source>
</evidence>
<evidence type="ECO:0000256" key="3">
    <source>
        <dbReference type="ARBA" id="ARBA00038812"/>
    </source>
</evidence>
<evidence type="ECO:0000259" key="8">
    <source>
        <dbReference type="PROSITE" id="PS50033"/>
    </source>
</evidence>
<dbReference type="STRING" id="6412.T1FRD2"/>
<keyword evidence="11" id="KW-1185">Reference proteome</keyword>
<name>T1FRD2_HELRO</name>
<dbReference type="HOGENOM" id="CLU_039222_1_1_1"/>
<dbReference type="KEGG" id="hro:HELRODRAFT_189774"/>
<dbReference type="PANTHER" id="PTHR46424">
    <property type="entry name" value="UBX DOMAIN-CONTAINING PROTEIN 4"/>
    <property type="match status" value="1"/>
</dbReference>
<dbReference type="GO" id="GO:0006986">
    <property type="term" value="P:response to unfolded protein"/>
    <property type="evidence" value="ECO:0007669"/>
    <property type="project" value="UniProtKB-KW"/>
</dbReference>
<dbReference type="InterPro" id="IPR036249">
    <property type="entry name" value="Thioredoxin-like_sf"/>
</dbReference>
<feature type="compositionally biased region" description="Low complexity" evidence="7">
    <location>
        <begin position="121"/>
        <end position="141"/>
    </location>
</feature>
<organism evidence="10 11">
    <name type="scientific">Helobdella robusta</name>
    <name type="common">Californian leech</name>
    <dbReference type="NCBI Taxonomy" id="6412"/>
    <lineage>
        <taxon>Eukaryota</taxon>
        <taxon>Metazoa</taxon>
        <taxon>Spiralia</taxon>
        <taxon>Lophotrochozoa</taxon>
        <taxon>Annelida</taxon>
        <taxon>Clitellata</taxon>
        <taxon>Hirudinea</taxon>
        <taxon>Rhynchobdellida</taxon>
        <taxon>Glossiphoniidae</taxon>
        <taxon>Helobdella</taxon>
    </lineage>
</organism>
<dbReference type="CTD" id="20211379"/>
<feature type="compositionally biased region" description="Low complexity" evidence="7">
    <location>
        <begin position="150"/>
        <end position="189"/>
    </location>
</feature>
<comment type="subcellular location">
    <subcellularLocation>
        <location evidence="1">Endoplasmic reticulum membrane</location>
        <topology evidence="1">Peripheral membrane protein</topology>
    </subcellularLocation>
</comment>
<dbReference type="PROSITE" id="PS50033">
    <property type="entry name" value="UBX"/>
    <property type="match status" value="1"/>
</dbReference>
<dbReference type="Pfam" id="PF00789">
    <property type="entry name" value="UBX"/>
    <property type="match status" value="1"/>
</dbReference>
<evidence type="ECO:0000256" key="1">
    <source>
        <dbReference type="ARBA" id="ARBA00004406"/>
    </source>
</evidence>
<reference evidence="11" key="1">
    <citation type="submission" date="2012-12" db="EMBL/GenBank/DDBJ databases">
        <authorList>
            <person name="Hellsten U."/>
            <person name="Grimwood J."/>
            <person name="Chapman J.A."/>
            <person name="Shapiro H."/>
            <person name="Aerts A."/>
            <person name="Otillar R.P."/>
            <person name="Terry A.Y."/>
            <person name="Boore J.L."/>
            <person name="Simakov O."/>
            <person name="Marletaz F."/>
            <person name="Cho S.-J."/>
            <person name="Edsinger-Gonzales E."/>
            <person name="Havlak P."/>
            <person name="Kuo D.-H."/>
            <person name="Larsson T."/>
            <person name="Lv J."/>
            <person name="Arendt D."/>
            <person name="Savage R."/>
            <person name="Osoegawa K."/>
            <person name="de Jong P."/>
            <person name="Lindberg D.R."/>
            <person name="Seaver E.C."/>
            <person name="Weisblat D.A."/>
            <person name="Putnam N.H."/>
            <person name="Grigoriev I.V."/>
            <person name="Rokhsar D.S."/>
        </authorList>
    </citation>
    <scope>NUCLEOTIDE SEQUENCE</scope>
</reference>
<feature type="compositionally biased region" description="Low complexity" evidence="7">
    <location>
        <begin position="489"/>
        <end position="511"/>
    </location>
</feature>
<evidence type="ECO:0000256" key="7">
    <source>
        <dbReference type="SAM" id="MobiDB-lite"/>
    </source>
</evidence>
<dbReference type="Proteomes" id="UP000015101">
    <property type="component" value="Unassembled WGS sequence"/>
</dbReference>
<reference evidence="10" key="3">
    <citation type="submission" date="2015-06" db="UniProtKB">
        <authorList>
            <consortium name="EnsemblMetazoa"/>
        </authorList>
    </citation>
    <scope>IDENTIFICATION</scope>
</reference>
<comment type="function">
    <text evidence="6">Involved in endoplasmic reticulum-associated protein degradation (ERAD). Acts as a platform to recruit both UBQLN1 and VCP to the ER during ERAD.</text>
</comment>
<dbReference type="SUPFAM" id="SSF52833">
    <property type="entry name" value="Thioredoxin-like"/>
    <property type="match status" value="1"/>
</dbReference>
<dbReference type="SMART" id="SM00166">
    <property type="entry name" value="UBX"/>
    <property type="match status" value="1"/>
</dbReference>
<keyword evidence="2" id="KW-0834">Unfolded protein response</keyword>
<dbReference type="InParanoid" id="T1FRD2"/>
<dbReference type="GO" id="GO:0005789">
    <property type="term" value="C:endoplasmic reticulum membrane"/>
    <property type="evidence" value="ECO:0007669"/>
    <property type="project" value="UniProtKB-SubCell"/>
</dbReference>
<dbReference type="OMA" id="WHTGNIA"/>
<feature type="compositionally biased region" description="Polar residues" evidence="7">
    <location>
        <begin position="550"/>
        <end position="560"/>
    </location>
</feature>
<reference evidence="9 11" key="2">
    <citation type="journal article" date="2013" name="Nature">
        <title>Insights into bilaterian evolution from three spiralian genomes.</title>
        <authorList>
            <person name="Simakov O."/>
            <person name="Marletaz F."/>
            <person name="Cho S.J."/>
            <person name="Edsinger-Gonzales E."/>
            <person name="Havlak P."/>
            <person name="Hellsten U."/>
            <person name="Kuo D.H."/>
            <person name="Larsson T."/>
            <person name="Lv J."/>
            <person name="Arendt D."/>
            <person name="Savage R."/>
            <person name="Osoegawa K."/>
            <person name="de Jong P."/>
            <person name="Grimwood J."/>
            <person name="Chapman J.A."/>
            <person name="Shapiro H."/>
            <person name="Aerts A."/>
            <person name="Otillar R.P."/>
            <person name="Terry A.Y."/>
            <person name="Boore J.L."/>
            <person name="Grigoriev I.V."/>
            <person name="Lindberg D.R."/>
            <person name="Seaver E.C."/>
            <person name="Weisblat D.A."/>
            <person name="Putnam N.H."/>
            <person name="Rokhsar D.S."/>
        </authorList>
    </citation>
    <scope>NUCLEOTIDE SEQUENCE</scope>
</reference>
<dbReference type="PANTHER" id="PTHR46424:SF1">
    <property type="entry name" value="UBX DOMAIN-CONTAINING PROTEIN 4"/>
    <property type="match status" value="1"/>
</dbReference>